<keyword evidence="1" id="KW-1133">Transmembrane helix</keyword>
<dbReference type="RefSeq" id="WP_134527817.1">
    <property type="nucleotide sequence ID" value="NZ_SOHN01000008.1"/>
</dbReference>
<feature type="transmembrane region" description="Helical" evidence="1">
    <location>
        <begin position="111"/>
        <end position="127"/>
    </location>
</feature>
<comment type="caution">
    <text evidence="2">The sequence shown here is derived from an EMBL/GenBank/DDBJ whole genome shotgun (WGS) entry which is preliminary data.</text>
</comment>
<keyword evidence="1" id="KW-0812">Transmembrane</keyword>
<evidence type="ECO:0000256" key="1">
    <source>
        <dbReference type="SAM" id="Phobius"/>
    </source>
</evidence>
<proteinExistence type="predicted"/>
<protein>
    <submittedName>
        <fullName evidence="2">Uncharacterized protein</fullName>
    </submittedName>
</protein>
<keyword evidence="3" id="KW-1185">Reference proteome</keyword>
<organism evidence="2 3">
    <name type="scientific">Cryobacterium serini</name>
    <dbReference type="NCBI Taxonomy" id="1259201"/>
    <lineage>
        <taxon>Bacteria</taxon>
        <taxon>Bacillati</taxon>
        <taxon>Actinomycetota</taxon>
        <taxon>Actinomycetes</taxon>
        <taxon>Micrococcales</taxon>
        <taxon>Microbacteriaceae</taxon>
        <taxon>Cryobacterium</taxon>
    </lineage>
</organism>
<dbReference type="AlphaFoldDB" id="A0A4R9BT39"/>
<evidence type="ECO:0000313" key="3">
    <source>
        <dbReference type="Proteomes" id="UP000297626"/>
    </source>
</evidence>
<gene>
    <name evidence="2" type="ORF">E3T51_04020</name>
</gene>
<accession>A0A4R9BT39</accession>
<name>A0A4R9BT39_9MICO</name>
<feature type="transmembrane region" description="Helical" evidence="1">
    <location>
        <begin position="84"/>
        <end position="105"/>
    </location>
</feature>
<reference evidence="2 3" key="1">
    <citation type="submission" date="2019-03" db="EMBL/GenBank/DDBJ databases">
        <title>Genomics of glacier-inhabiting Cryobacterium strains.</title>
        <authorList>
            <person name="Liu Q."/>
            <person name="Xin Y.-H."/>
        </authorList>
    </citation>
    <scope>NUCLEOTIDE SEQUENCE [LARGE SCALE GENOMIC DNA]</scope>
    <source>
        <strain evidence="2 3">Sr54</strain>
    </source>
</reference>
<sequence length="128" mass="13606">MQQVRDQRKAVGSVPPAGIRLAETARETDNAAWLEQFTLELLLLEVPGDAIGDACLGLLGLIGFRLSALPLVQGAAVRVDLPTISMFVVVIVGAVLMPTFLRSLVRVPPRAWMLVVAAVLGIALPLAE</sequence>
<dbReference type="EMBL" id="SOHN01000008">
    <property type="protein sequence ID" value="TFD89886.1"/>
    <property type="molecule type" value="Genomic_DNA"/>
</dbReference>
<evidence type="ECO:0000313" key="2">
    <source>
        <dbReference type="EMBL" id="TFD89886.1"/>
    </source>
</evidence>
<keyword evidence="1" id="KW-0472">Membrane</keyword>
<dbReference type="Proteomes" id="UP000297626">
    <property type="component" value="Unassembled WGS sequence"/>
</dbReference>